<evidence type="ECO:0000256" key="10">
    <source>
        <dbReference type="ARBA" id="ARBA00023224"/>
    </source>
</evidence>
<feature type="transmembrane region" description="Helical" evidence="13">
    <location>
        <begin position="177"/>
        <end position="205"/>
    </location>
</feature>
<sequence length="296" mass="34326">MMMIYVLTAVLYVICLVGLTANLIIVVANAMKWKRLKSLQTSDKILTSLAISRGLYFFDIIIPNSMFQFLPWLMENDILLSIISILYLFVFYSSLWIATILCVFYCVRIVTYNYKLFIFLRTRISTMAPWLIQASLLFSLISSLAFVWYGYDFNKQFASINSTGNMTDFSEGIMETWFWIFAAGYFPPFIIFCAANFLLIHFLLMHTRRMRSNVSHNQSPNLQSHFSALKSMSLFLLLQIMFLTCTSLSMSGKFIFLNLQILECSPLMFHSLYMVASSSELRKMLILTFLCLFRSS</sequence>
<evidence type="ECO:0000256" key="2">
    <source>
        <dbReference type="ARBA" id="ARBA00007376"/>
    </source>
</evidence>
<dbReference type="SUPFAM" id="SSF81321">
    <property type="entry name" value="Family A G protein-coupled receptor-like"/>
    <property type="match status" value="1"/>
</dbReference>
<dbReference type="OrthoDB" id="8876749at2759"/>
<protein>
    <recommendedName>
        <fullName evidence="12">Taste receptor type 2</fullName>
    </recommendedName>
</protein>
<reference evidence="14" key="1">
    <citation type="thesis" date="2020" institute="ProQuest LLC" country="789 East Eisenhower Parkway, Ann Arbor, MI, USA">
        <title>Comparative Genomics and Chromosome Evolution.</title>
        <authorList>
            <person name="Mudd A.B."/>
        </authorList>
    </citation>
    <scope>NUCLEOTIDE SEQUENCE</scope>
    <source>
        <strain evidence="14">HN-11 Male</strain>
        <tissue evidence="14">Kidney and liver</tissue>
    </source>
</reference>
<comment type="similarity">
    <text evidence="2 11">Belongs to the G-protein coupled receptor T2R family.</text>
</comment>
<evidence type="ECO:0000313" key="15">
    <source>
        <dbReference type="Proteomes" id="UP000770717"/>
    </source>
</evidence>
<dbReference type="AlphaFoldDB" id="A0A8J6EJK6"/>
<dbReference type="Gene3D" id="1.20.1070.10">
    <property type="entry name" value="Rhodopsin 7-helix transmembrane proteins"/>
    <property type="match status" value="1"/>
</dbReference>
<dbReference type="Pfam" id="PF05296">
    <property type="entry name" value="TAS2R"/>
    <property type="match status" value="1"/>
</dbReference>
<name>A0A8J6EJK6_ELECQ</name>
<keyword evidence="8 12" id="KW-0472">Membrane</keyword>
<evidence type="ECO:0000256" key="4">
    <source>
        <dbReference type="ARBA" id="ARBA00022606"/>
    </source>
</evidence>
<feature type="transmembrane region" description="Helical" evidence="13">
    <location>
        <begin position="49"/>
        <end position="72"/>
    </location>
</feature>
<evidence type="ECO:0000256" key="6">
    <source>
        <dbReference type="ARBA" id="ARBA00022989"/>
    </source>
</evidence>
<keyword evidence="9 12" id="KW-0675">Receptor</keyword>
<dbReference type="EMBL" id="WNTK01000274">
    <property type="protein sequence ID" value="KAG9470487.1"/>
    <property type="molecule type" value="Genomic_DNA"/>
</dbReference>
<keyword evidence="5 12" id="KW-0812">Transmembrane</keyword>
<dbReference type="InterPro" id="IPR007960">
    <property type="entry name" value="TAS2R"/>
</dbReference>
<evidence type="ECO:0000256" key="8">
    <source>
        <dbReference type="ARBA" id="ARBA00023136"/>
    </source>
</evidence>
<keyword evidence="10 12" id="KW-0807">Transducer</keyword>
<proteinExistence type="inferred from homology"/>
<feature type="transmembrane region" description="Helical" evidence="13">
    <location>
        <begin position="6"/>
        <end position="28"/>
    </location>
</feature>
<keyword evidence="7 12" id="KW-0297">G-protein coupled receptor</keyword>
<dbReference type="GO" id="GO:0004930">
    <property type="term" value="F:G protein-coupled receptor activity"/>
    <property type="evidence" value="ECO:0007669"/>
    <property type="project" value="UniProtKB-KW"/>
</dbReference>
<dbReference type="GO" id="GO:0016020">
    <property type="term" value="C:membrane"/>
    <property type="evidence" value="ECO:0007669"/>
    <property type="project" value="UniProtKB-SubCell"/>
</dbReference>
<keyword evidence="4 12" id="KW-0716">Sensory transduction</keyword>
<evidence type="ECO:0000313" key="14">
    <source>
        <dbReference type="EMBL" id="KAG9470487.1"/>
    </source>
</evidence>
<evidence type="ECO:0000256" key="9">
    <source>
        <dbReference type="ARBA" id="ARBA00023170"/>
    </source>
</evidence>
<evidence type="ECO:0000256" key="11">
    <source>
        <dbReference type="RuleBase" id="RU004423"/>
    </source>
</evidence>
<dbReference type="PANTHER" id="PTHR11394">
    <property type="entry name" value="TASTE RECEPTOR TYPE 2"/>
    <property type="match status" value="1"/>
</dbReference>
<keyword evidence="3 12" id="KW-0919">Taste</keyword>
<evidence type="ECO:0000256" key="5">
    <source>
        <dbReference type="ARBA" id="ARBA00022692"/>
    </source>
</evidence>
<dbReference type="PANTHER" id="PTHR11394:SF47">
    <property type="entry name" value="TASTE RECEPTOR TYPE 2 MEMBER 40"/>
    <property type="match status" value="1"/>
</dbReference>
<organism evidence="14 15">
    <name type="scientific">Eleutherodactylus coqui</name>
    <name type="common">Puerto Rican coqui</name>
    <dbReference type="NCBI Taxonomy" id="57060"/>
    <lineage>
        <taxon>Eukaryota</taxon>
        <taxon>Metazoa</taxon>
        <taxon>Chordata</taxon>
        <taxon>Craniata</taxon>
        <taxon>Vertebrata</taxon>
        <taxon>Euteleostomi</taxon>
        <taxon>Amphibia</taxon>
        <taxon>Batrachia</taxon>
        <taxon>Anura</taxon>
        <taxon>Neobatrachia</taxon>
        <taxon>Hyloidea</taxon>
        <taxon>Eleutherodactylidae</taxon>
        <taxon>Eleutherodactylinae</taxon>
        <taxon>Eleutherodactylus</taxon>
        <taxon>Eleutherodactylus</taxon>
    </lineage>
</organism>
<comment type="caution">
    <text evidence="14">The sequence shown here is derived from an EMBL/GenBank/DDBJ whole genome shotgun (WGS) entry which is preliminary data.</text>
</comment>
<keyword evidence="6 13" id="KW-1133">Transmembrane helix</keyword>
<evidence type="ECO:0000256" key="13">
    <source>
        <dbReference type="SAM" id="Phobius"/>
    </source>
</evidence>
<gene>
    <name evidence="14" type="ORF">GDO78_017637</name>
</gene>
<keyword evidence="15" id="KW-1185">Reference proteome</keyword>
<feature type="transmembrane region" description="Helical" evidence="13">
    <location>
        <begin position="226"/>
        <end position="249"/>
    </location>
</feature>
<evidence type="ECO:0000256" key="3">
    <source>
        <dbReference type="ARBA" id="ARBA00022480"/>
    </source>
</evidence>
<evidence type="ECO:0000256" key="7">
    <source>
        <dbReference type="ARBA" id="ARBA00023040"/>
    </source>
</evidence>
<feature type="transmembrane region" description="Helical" evidence="13">
    <location>
        <begin position="78"/>
        <end position="107"/>
    </location>
</feature>
<feature type="transmembrane region" description="Helical" evidence="13">
    <location>
        <begin position="128"/>
        <end position="151"/>
    </location>
</feature>
<evidence type="ECO:0000256" key="1">
    <source>
        <dbReference type="ARBA" id="ARBA00004141"/>
    </source>
</evidence>
<comment type="subcellular location">
    <subcellularLocation>
        <location evidence="1 12">Membrane</location>
        <topology evidence="1 12">Multi-pass membrane protein</topology>
    </subcellularLocation>
</comment>
<dbReference type="GO" id="GO:0033038">
    <property type="term" value="F:bitter taste receptor activity"/>
    <property type="evidence" value="ECO:0007669"/>
    <property type="project" value="InterPro"/>
</dbReference>
<accession>A0A8J6EJK6</accession>
<dbReference type="Proteomes" id="UP000770717">
    <property type="component" value="Unassembled WGS sequence"/>
</dbReference>
<evidence type="ECO:0000256" key="12">
    <source>
        <dbReference type="RuleBase" id="RU004424"/>
    </source>
</evidence>